<dbReference type="InterPro" id="IPR025944">
    <property type="entry name" value="Sigma_54_int_dom_CS"/>
</dbReference>
<reference evidence="15 16" key="1">
    <citation type="submission" date="2016-10" db="EMBL/GenBank/DDBJ databases">
        <authorList>
            <person name="de Groot N.N."/>
        </authorList>
    </citation>
    <scope>NUCLEOTIDE SEQUENCE [LARGE SCALE GENOMIC DNA]</scope>
    <source>
        <strain evidence="15 16">DSM 28010</strain>
    </source>
</reference>
<dbReference type="Pfam" id="PF00989">
    <property type="entry name" value="PAS"/>
    <property type="match status" value="1"/>
</dbReference>
<dbReference type="OrthoDB" id="9805953at2"/>
<dbReference type="InterPro" id="IPR002078">
    <property type="entry name" value="Sigma_54_int"/>
</dbReference>
<protein>
    <recommendedName>
        <fullName evidence="3">Nif-specific regulatory protein</fullName>
    </recommendedName>
</protein>
<dbReference type="GO" id="GO:0003677">
    <property type="term" value="F:DNA binding"/>
    <property type="evidence" value="ECO:0007669"/>
    <property type="project" value="UniProtKB-KW"/>
</dbReference>
<feature type="domain" description="Sigma-54 factor interaction" evidence="12">
    <location>
        <begin position="309"/>
        <end position="538"/>
    </location>
</feature>
<dbReference type="PROSITE" id="PS50112">
    <property type="entry name" value="PAS"/>
    <property type="match status" value="1"/>
</dbReference>
<dbReference type="FunFam" id="3.40.50.300:FF:000006">
    <property type="entry name" value="DNA-binding transcriptional regulator NtrC"/>
    <property type="match status" value="1"/>
</dbReference>
<evidence type="ECO:0000313" key="15">
    <source>
        <dbReference type="EMBL" id="SDH92409.1"/>
    </source>
</evidence>
<dbReference type="STRING" id="490829.SAMN05421850_10134"/>
<comment type="function">
    <text evidence="1">Required for activation of most nif operons, which are directly involved in nitrogen fixation.</text>
</comment>
<dbReference type="SMART" id="SM00382">
    <property type="entry name" value="AAA"/>
    <property type="match status" value="1"/>
</dbReference>
<feature type="coiled-coil region" evidence="11">
    <location>
        <begin position="268"/>
        <end position="299"/>
    </location>
</feature>
<accession>A0A1G8GDG7</accession>
<dbReference type="GO" id="GO:0005524">
    <property type="term" value="F:ATP binding"/>
    <property type="evidence" value="ECO:0007669"/>
    <property type="project" value="UniProtKB-KW"/>
</dbReference>
<organism evidence="15 16">
    <name type="scientific">Lutimaribacter saemankumensis</name>
    <dbReference type="NCBI Taxonomy" id="490829"/>
    <lineage>
        <taxon>Bacteria</taxon>
        <taxon>Pseudomonadati</taxon>
        <taxon>Pseudomonadota</taxon>
        <taxon>Alphaproteobacteria</taxon>
        <taxon>Rhodobacterales</taxon>
        <taxon>Roseobacteraceae</taxon>
        <taxon>Lutimaribacter</taxon>
    </lineage>
</organism>
<feature type="domain" description="PAC" evidence="14">
    <location>
        <begin position="225"/>
        <end position="277"/>
    </location>
</feature>
<dbReference type="PANTHER" id="PTHR32071">
    <property type="entry name" value="TRANSCRIPTIONAL REGULATORY PROTEIN"/>
    <property type="match status" value="1"/>
</dbReference>
<dbReference type="GO" id="GO:0000160">
    <property type="term" value="P:phosphorelay signal transduction system"/>
    <property type="evidence" value="ECO:0007669"/>
    <property type="project" value="UniProtKB-KW"/>
</dbReference>
<keyword evidence="6" id="KW-0902">Two-component regulatory system</keyword>
<keyword evidence="7" id="KW-0805">Transcription regulation</keyword>
<dbReference type="Gene3D" id="1.10.8.60">
    <property type="match status" value="1"/>
</dbReference>
<dbReference type="InterPro" id="IPR027417">
    <property type="entry name" value="P-loop_NTPase"/>
</dbReference>
<dbReference type="InterPro" id="IPR000700">
    <property type="entry name" value="PAS-assoc_C"/>
</dbReference>
<dbReference type="InterPro" id="IPR035965">
    <property type="entry name" value="PAS-like_dom_sf"/>
</dbReference>
<dbReference type="InterPro" id="IPR000014">
    <property type="entry name" value="PAS"/>
</dbReference>
<dbReference type="SMART" id="SM00091">
    <property type="entry name" value="PAS"/>
    <property type="match status" value="1"/>
</dbReference>
<evidence type="ECO:0000256" key="8">
    <source>
        <dbReference type="ARBA" id="ARBA00023125"/>
    </source>
</evidence>
<dbReference type="CDD" id="cd00009">
    <property type="entry name" value="AAA"/>
    <property type="match status" value="1"/>
</dbReference>
<dbReference type="InterPro" id="IPR013767">
    <property type="entry name" value="PAS_fold"/>
</dbReference>
<evidence type="ECO:0000313" key="16">
    <source>
        <dbReference type="Proteomes" id="UP000199340"/>
    </source>
</evidence>
<feature type="domain" description="PAS" evidence="13">
    <location>
        <begin position="147"/>
        <end position="199"/>
    </location>
</feature>
<keyword evidence="16" id="KW-1185">Reference proteome</keyword>
<evidence type="ECO:0000256" key="10">
    <source>
        <dbReference type="ARBA" id="ARBA00023163"/>
    </source>
</evidence>
<dbReference type="GO" id="GO:0006355">
    <property type="term" value="P:regulation of DNA-templated transcription"/>
    <property type="evidence" value="ECO:0007669"/>
    <property type="project" value="InterPro"/>
</dbReference>
<evidence type="ECO:0000256" key="11">
    <source>
        <dbReference type="SAM" id="Coils"/>
    </source>
</evidence>
<evidence type="ECO:0000256" key="4">
    <source>
        <dbReference type="ARBA" id="ARBA00022741"/>
    </source>
</evidence>
<dbReference type="Gene3D" id="1.10.10.60">
    <property type="entry name" value="Homeodomain-like"/>
    <property type="match status" value="1"/>
</dbReference>
<dbReference type="EMBL" id="FNEB01000001">
    <property type="protein sequence ID" value="SDH92409.1"/>
    <property type="molecule type" value="Genomic_DNA"/>
</dbReference>
<dbReference type="Gene3D" id="3.30.450.20">
    <property type="entry name" value="PAS domain"/>
    <property type="match status" value="1"/>
</dbReference>
<dbReference type="PROSITE" id="PS50045">
    <property type="entry name" value="SIGMA54_INTERACT_4"/>
    <property type="match status" value="1"/>
</dbReference>
<proteinExistence type="predicted"/>
<dbReference type="NCBIfam" id="TIGR00229">
    <property type="entry name" value="sensory_box"/>
    <property type="match status" value="1"/>
</dbReference>
<gene>
    <name evidence="15" type="ORF">SAMN05421850_10134</name>
</gene>
<dbReference type="PROSITE" id="PS50113">
    <property type="entry name" value="PAC"/>
    <property type="match status" value="1"/>
</dbReference>
<name>A0A1G8GDG7_9RHOB</name>
<dbReference type="PROSITE" id="PS00675">
    <property type="entry name" value="SIGMA54_INTERACT_1"/>
    <property type="match status" value="1"/>
</dbReference>
<dbReference type="AlphaFoldDB" id="A0A1G8GDG7"/>
<evidence type="ECO:0000256" key="3">
    <source>
        <dbReference type="ARBA" id="ARBA00015308"/>
    </source>
</evidence>
<sequence>MPQTIEQIDSFLAALPEPALVLDTATDQVVAWNCGAAALLSGAPDTPAPVRFSDFAGTSLPRFIVFMEEVDHRGESWTRDVALFSTDKRELRCEIRARPLPDPPARVLLLLTDLDDFEKRTALVETAQMYRSGLTEWKRAERFFAELERENQLILNAAGEGIYGVNAEGKTTFVNRAAREMLGWTAEDLLGRNIHGLIHHHHLNGDIYPAHECKIYQSFRFEKINRIDDEVFWRKDGKPIRVEYVSTPIYDQQVLVGAVVIFRDISERKENERKLHEALQEVASLRDQLEQENAYLQEAITSERAHHDIVGTSAAIKQIRSRIDLVAPTDATVLVTGETGTGKALVANAIHKASPRSRRAMITFKCGAVSAEEVEAELFGQVRGAYPGSTRDKPGKLELAHGGTLFLDDVSELPLETQGRLLQTLQTGTVTRLGDTRAKALDLHVIAAMTDSPERTVKSGKLREDLLFFLNVFPIACAPLRERTEDIPLLASHLLDITCRRLNLTRPTITERAVQQMMDYPWPGNVRELRNVVERAAIVSGGGKIILELGTAQPGARRAAMPIRSEAEMETMIRDNLISCLRETGGKVSGPGGAADLLGIRPTTLYSRIRRFGIDESEWKDTAGLEAGI</sequence>
<dbReference type="SUPFAM" id="SSF55785">
    <property type="entry name" value="PYP-like sensor domain (PAS domain)"/>
    <property type="match status" value="2"/>
</dbReference>
<dbReference type="RefSeq" id="WP_090025221.1">
    <property type="nucleotide sequence ID" value="NZ_FNEB01000001.1"/>
</dbReference>
<keyword evidence="9" id="KW-0010">Activator</keyword>
<evidence type="ECO:0000259" key="13">
    <source>
        <dbReference type="PROSITE" id="PS50112"/>
    </source>
</evidence>
<evidence type="ECO:0000256" key="1">
    <source>
        <dbReference type="ARBA" id="ARBA00002167"/>
    </source>
</evidence>
<evidence type="ECO:0000256" key="2">
    <source>
        <dbReference type="ARBA" id="ARBA00011135"/>
    </source>
</evidence>
<dbReference type="PANTHER" id="PTHR32071:SF117">
    <property type="entry name" value="PTS-DEPENDENT DIHYDROXYACETONE KINASE OPERON REGULATORY PROTEIN-RELATED"/>
    <property type="match status" value="1"/>
</dbReference>
<keyword evidence="8" id="KW-0238">DNA-binding</keyword>
<dbReference type="Gene3D" id="3.40.50.300">
    <property type="entry name" value="P-loop containing nucleotide triphosphate hydrolases"/>
    <property type="match status" value="1"/>
</dbReference>
<keyword evidence="5" id="KW-0067">ATP-binding</keyword>
<comment type="subunit">
    <text evidence="2">Interacts with sigma-54.</text>
</comment>
<evidence type="ECO:0000256" key="7">
    <source>
        <dbReference type="ARBA" id="ARBA00023015"/>
    </source>
</evidence>
<dbReference type="Proteomes" id="UP000199340">
    <property type="component" value="Unassembled WGS sequence"/>
</dbReference>
<evidence type="ECO:0000259" key="14">
    <source>
        <dbReference type="PROSITE" id="PS50113"/>
    </source>
</evidence>
<evidence type="ECO:0000256" key="5">
    <source>
        <dbReference type="ARBA" id="ARBA00022840"/>
    </source>
</evidence>
<dbReference type="PROSITE" id="PS00688">
    <property type="entry name" value="SIGMA54_INTERACT_3"/>
    <property type="match status" value="1"/>
</dbReference>
<dbReference type="InterPro" id="IPR025662">
    <property type="entry name" value="Sigma_54_int_dom_ATP-bd_1"/>
</dbReference>
<evidence type="ECO:0000256" key="9">
    <source>
        <dbReference type="ARBA" id="ARBA00023159"/>
    </source>
</evidence>
<evidence type="ECO:0000259" key="12">
    <source>
        <dbReference type="PROSITE" id="PS50045"/>
    </source>
</evidence>
<dbReference type="CDD" id="cd00130">
    <property type="entry name" value="PAS"/>
    <property type="match status" value="1"/>
</dbReference>
<dbReference type="Pfam" id="PF00158">
    <property type="entry name" value="Sigma54_activat"/>
    <property type="match status" value="1"/>
</dbReference>
<keyword evidence="11" id="KW-0175">Coiled coil</keyword>
<dbReference type="InterPro" id="IPR003593">
    <property type="entry name" value="AAA+_ATPase"/>
</dbReference>
<evidence type="ECO:0000256" key="6">
    <source>
        <dbReference type="ARBA" id="ARBA00023012"/>
    </source>
</evidence>
<dbReference type="InterPro" id="IPR058031">
    <property type="entry name" value="AAA_lid_NorR"/>
</dbReference>
<keyword evidence="4" id="KW-0547">Nucleotide-binding</keyword>
<dbReference type="SUPFAM" id="SSF52540">
    <property type="entry name" value="P-loop containing nucleoside triphosphate hydrolases"/>
    <property type="match status" value="1"/>
</dbReference>
<dbReference type="Pfam" id="PF25601">
    <property type="entry name" value="AAA_lid_14"/>
    <property type="match status" value="1"/>
</dbReference>
<keyword evidence="10" id="KW-0804">Transcription</keyword>